<keyword evidence="3" id="KW-0808">Transferase</keyword>
<dbReference type="InterPro" id="IPR028098">
    <property type="entry name" value="Glyco_trans_4-like_N"/>
</dbReference>
<organism evidence="3 4">
    <name type="scientific">Butyrivibrio hungatei</name>
    <dbReference type="NCBI Taxonomy" id="185008"/>
    <lineage>
        <taxon>Bacteria</taxon>
        <taxon>Bacillati</taxon>
        <taxon>Bacillota</taxon>
        <taxon>Clostridia</taxon>
        <taxon>Lachnospirales</taxon>
        <taxon>Lachnospiraceae</taxon>
        <taxon>Butyrivibrio</taxon>
    </lineage>
</organism>
<dbReference type="Proteomes" id="UP000183047">
    <property type="component" value="Unassembled WGS sequence"/>
</dbReference>
<keyword evidence="4" id="KW-1185">Reference proteome</keyword>
<dbReference type="PANTHER" id="PTHR45947">
    <property type="entry name" value="SULFOQUINOVOSYL TRANSFERASE SQD2"/>
    <property type="match status" value="1"/>
</dbReference>
<dbReference type="SUPFAM" id="SSF53756">
    <property type="entry name" value="UDP-Glycosyltransferase/glycogen phosphorylase"/>
    <property type="match status" value="1"/>
</dbReference>
<dbReference type="Pfam" id="PF00534">
    <property type="entry name" value="Glycos_transf_1"/>
    <property type="match status" value="1"/>
</dbReference>
<dbReference type="GO" id="GO:0016757">
    <property type="term" value="F:glycosyltransferase activity"/>
    <property type="evidence" value="ECO:0007669"/>
    <property type="project" value="InterPro"/>
</dbReference>
<dbReference type="RefSeq" id="WP_074463126.1">
    <property type="nucleotide sequence ID" value="NZ_FMUR01000018.1"/>
</dbReference>
<evidence type="ECO:0000313" key="3">
    <source>
        <dbReference type="EMBL" id="SCY46283.1"/>
    </source>
</evidence>
<evidence type="ECO:0000259" key="2">
    <source>
        <dbReference type="Pfam" id="PF13439"/>
    </source>
</evidence>
<dbReference type="OrthoDB" id="9815550at2"/>
<dbReference type="PANTHER" id="PTHR45947:SF13">
    <property type="entry name" value="TRANSFERASE"/>
    <property type="match status" value="1"/>
</dbReference>
<name>A0A1G5G3Y8_9FIRM</name>
<dbReference type="EMBL" id="FMUR01000018">
    <property type="protein sequence ID" value="SCY46283.1"/>
    <property type="molecule type" value="Genomic_DNA"/>
</dbReference>
<evidence type="ECO:0000313" key="4">
    <source>
        <dbReference type="Proteomes" id="UP000183047"/>
    </source>
</evidence>
<dbReference type="InterPro" id="IPR001296">
    <property type="entry name" value="Glyco_trans_1"/>
</dbReference>
<sequence>MKILMVNKFLHPNGGSETYIFKLGEALVKLGHEVQYFGMEHEGRCVGNRANAYTSDMDFHGGSKLSKLTYPIKTIYSTEARKKIKLVLDDFEPDVVHLNNFNYQLTPSVILEVIKWRKEKSRNCKIIFTAHDYQLLCPNHMFNNPQTHENCEKCVGGYFANCIKGRCIHGSAAKSVVGAMEAYFWKYKGTYKYIDKIICCSEFMKTKMDTNPVFAGKTIAMHNFITHADKEAATCGESTFSKSSSYDNVHEDRYVLYFGRYSWEKGIKTLIKACEELPDVNFIFAGSGEYAEEIEKLPNGKNVGFKTGEELDALIRNAEFTVYPSEWYENCPFSVMESQERLVPVVGANIGGIPELVEDGKTGRLFKSGDAIELTQAIRELWDTPEESDKYRENLKELKRLDADEYARDLLDKIR</sequence>
<feature type="domain" description="Glycosyl transferase family 1" evidence="1">
    <location>
        <begin position="248"/>
        <end position="396"/>
    </location>
</feature>
<accession>A0A1G5G3Y8</accession>
<dbReference type="Gene3D" id="3.40.50.2000">
    <property type="entry name" value="Glycogen Phosphorylase B"/>
    <property type="match status" value="2"/>
</dbReference>
<dbReference type="InterPro" id="IPR050194">
    <property type="entry name" value="Glycosyltransferase_grp1"/>
</dbReference>
<feature type="domain" description="Glycosyltransferase subfamily 4-like N-terminal" evidence="2">
    <location>
        <begin position="14"/>
        <end position="225"/>
    </location>
</feature>
<evidence type="ECO:0000259" key="1">
    <source>
        <dbReference type="Pfam" id="PF00534"/>
    </source>
</evidence>
<dbReference type="CDD" id="cd03801">
    <property type="entry name" value="GT4_PimA-like"/>
    <property type="match status" value="1"/>
</dbReference>
<dbReference type="Pfam" id="PF13439">
    <property type="entry name" value="Glyco_transf_4"/>
    <property type="match status" value="1"/>
</dbReference>
<reference evidence="4" key="1">
    <citation type="submission" date="2016-10" db="EMBL/GenBank/DDBJ databases">
        <authorList>
            <person name="Varghese N."/>
            <person name="Submissions S."/>
        </authorList>
    </citation>
    <scope>NUCLEOTIDE SEQUENCE [LARGE SCALE GENOMIC DNA]</scope>
    <source>
        <strain evidence="4">XBD2006</strain>
    </source>
</reference>
<dbReference type="AlphaFoldDB" id="A0A1G5G3Y8"/>
<proteinExistence type="predicted"/>
<gene>
    <name evidence="3" type="ORF">SAMN02910451_02708</name>
</gene>
<protein>
    <submittedName>
        <fullName evidence="3">Glycosyltransferase involved in cell wall bisynthesis</fullName>
    </submittedName>
</protein>